<proteinExistence type="predicted"/>
<organism evidence="2 3">
    <name type="scientific">Phyllostomus discolor</name>
    <name type="common">pale spear-nosed bat</name>
    <dbReference type="NCBI Taxonomy" id="89673"/>
    <lineage>
        <taxon>Eukaryota</taxon>
        <taxon>Metazoa</taxon>
        <taxon>Chordata</taxon>
        <taxon>Craniata</taxon>
        <taxon>Vertebrata</taxon>
        <taxon>Euteleostomi</taxon>
        <taxon>Mammalia</taxon>
        <taxon>Eutheria</taxon>
        <taxon>Laurasiatheria</taxon>
        <taxon>Chiroptera</taxon>
        <taxon>Yangochiroptera</taxon>
        <taxon>Phyllostomidae</taxon>
        <taxon>Phyllostominae</taxon>
        <taxon>Phyllostomus</taxon>
    </lineage>
</organism>
<comment type="caution">
    <text evidence="2">The sequence shown here is derived from an EMBL/GenBank/DDBJ whole genome shotgun (WGS) entry which is preliminary data.</text>
</comment>
<evidence type="ECO:0000313" key="3">
    <source>
        <dbReference type="Proteomes" id="UP000664940"/>
    </source>
</evidence>
<reference evidence="2 3" key="1">
    <citation type="journal article" date="2020" name="Nature">
        <title>Six reference-quality genomes reveal evolution of bat adaptations.</title>
        <authorList>
            <person name="Jebb D."/>
            <person name="Huang Z."/>
            <person name="Pippel M."/>
            <person name="Hughes G.M."/>
            <person name="Lavrichenko K."/>
            <person name="Devanna P."/>
            <person name="Winkler S."/>
            <person name="Jermiin L.S."/>
            <person name="Skirmuntt E.C."/>
            <person name="Katzourakis A."/>
            <person name="Burkitt-Gray L."/>
            <person name="Ray D.A."/>
            <person name="Sullivan K.A.M."/>
            <person name="Roscito J.G."/>
            <person name="Kirilenko B.M."/>
            <person name="Davalos L.M."/>
            <person name="Corthals A.P."/>
            <person name="Power M.L."/>
            <person name="Jones G."/>
            <person name="Ransome R.D."/>
            <person name="Dechmann D.K.N."/>
            <person name="Locatelli A.G."/>
            <person name="Puechmaille S.J."/>
            <person name="Fedrigo O."/>
            <person name="Jarvis E.D."/>
            <person name="Hiller M."/>
            <person name="Vernes S.C."/>
            <person name="Myers E.W."/>
            <person name="Teeling E.C."/>
        </authorList>
    </citation>
    <scope>NUCLEOTIDE SEQUENCE [LARGE SCALE GENOMIC DNA]</scope>
    <source>
        <strain evidence="2">Bat1K_MPI-CBG_1</strain>
    </source>
</reference>
<gene>
    <name evidence="2" type="ORF">HJG60_008568</name>
</gene>
<evidence type="ECO:0000256" key="1">
    <source>
        <dbReference type="SAM" id="MobiDB-lite"/>
    </source>
</evidence>
<feature type="region of interest" description="Disordered" evidence="1">
    <location>
        <begin position="53"/>
        <end position="136"/>
    </location>
</feature>
<dbReference type="Proteomes" id="UP000664940">
    <property type="component" value="Unassembled WGS sequence"/>
</dbReference>
<dbReference type="EMBL" id="JABVXQ010000012">
    <property type="protein sequence ID" value="KAF6084291.1"/>
    <property type="molecule type" value="Genomic_DNA"/>
</dbReference>
<protein>
    <submittedName>
        <fullName evidence="2">Uncharacterized protein</fullName>
    </submittedName>
</protein>
<dbReference type="AlphaFoldDB" id="A0A834DKE8"/>
<feature type="compositionally biased region" description="Basic and acidic residues" evidence="1">
    <location>
        <begin position="101"/>
        <end position="112"/>
    </location>
</feature>
<evidence type="ECO:0000313" key="2">
    <source>
        <dbReference type="EMBL" id="KAF6084291.1"/>
    </source>
</evidence>
<accession>A0A834DKE8</accession>
<sequence length="136" mass="14377">MHTDLHPLQNVHLWASESPSSRSGSLLQDLGCAVLSLHVVAQETMCRVTLSQRLQPREAGVPSWDPASRNRLPSSVGSKPLGGPTSPGPMSTSIHAGSRARGPECPKAKSSDGDLAPSSKASYQEPPSQKHLAQHS</sequence>
<name>A0A834DKE8_9CHIR</name>